<evidence type="ECO:0000313" key="2">
    <source>
        <dbReference type="EMBL" id="KAG5930028.1"/>
    </source>
</evidence>
<evidence type="ECO:0000313" key="3">
    <source>
        <dbReference type="Proteomes" id="UP000811619"/>
    </source>
</evidence>
<name>A0A8K0NJF0_9HYPO</name>
<sequence>MSAADKSSAGGPSPRPLSRGGELLGVLATDVDAALDHLARCLQTRSGAETVLLFA</sequence>
<dbReference type="EMBL" id="SRPY01000026">
    <property type="protein sequence ID" value="KAG5930028.1"/>
    <property type="molecule type" value="Genomic_DNA"/>
</dbReference>
<accession>A0A8K0NJF0</accession>
<dbReference type="OrthoDB" id="10005898at2759"/>
<gene>
    <name evidence="2" type="ORF">E4U42_003189</name>
</gene>
<dbReference type="Proteomes" id="UP000811619">
    <property type="component" value="Unassembled WGS sequence"/>
</dbReference>
<reference evidence="2" key="1">
    <citation type="journal article" date="2020" name="bioRxiv">
        <title>Whole genome comparisons of ergot fungi reveals the divergence and evolution of species within the genus Claviceps are the result of varying mechanisms driving genome evolution and host range expansion.</title>
        <authorList>
            <person name="Wyka S.A."/>
            <person name="Mondo S.J."/>
            <person name="Liu M."/>
            <person name="Dettman J."/>
            <person name="Nalam V."/>
            <person name="Broders K.D."/>
        </authorList>
    </citation>
    <scope>NUCLEOTIDE SEQUENCE</scope>
    <source>
        <strain evidence="2">CCC 489</strain>
    </source>
</reference>
<evidence type="ECO:0000256" key="1">
    <source>
        <dbReference type="SAM" id="MobiDB-lite"/>
    </source>
</evidence>
<organism evidence="2 3">
    <name type="scientific">Claviceps africana</name>
    <dbReference type="NCBI Taxonomy" id="83212"/>
    <lineage>
        <taxon>Eukaryota</taxon>
        <taxon>Fungi</taxon>
        <taxon>Dikarya</taxon>
        <taxon>Ascomycota</taxon>
        <taxon>Pezizomycotina</taxon>
        <taxon>Sordariomycetes</taxon>
        <taxon>Hypocreomycetidae</taxon>
        <taxon>Hypocreales</taxon>
        <taxon>Clavicipitaceae</taxon>
        <taxon>Claviceps</taxon>
    </lineage>
</organism>
<feature type="non-terminal residue" evidence="2">
    <location>
        <position position="55"/>
    </location>
</feature>
<feature type="compositionally biased region" description="Low complexity" evidence="1">
    <location>
        <begin position="7"/>
        <end position="21"/>
    </location>
</feature>
<comment type="caution">
    <text evidence="2">The sequence shown here is derived from an EMBL/GenBank/DDBJ whole genome shotgun (WGS) entry which is preliminary data.</text>
</comment>
<feature type="region of interest" description="Disordered" evidence="1">
    <location>
        <begin position="1"/>
        <end position="21"/>
    </location>
</feature>
<dbReference type="AlphaFoldDB" id="A0A8K0NJF0"/>
<protein>
    <submittedName>
        <fullName evidence="2">Uncharacterized protein</fullName>
    </submittedName>
</protein>
<proteinExistence type="predicted"/>
<keyword evidence="3" id="KW-1185">Reference proteome</keyword>